<feature type="chain" id="PRO_5037642213" description="Lumazine-binding protein" evidence="1">
    <location>
        <begin position="22"/>
        <end position="162"/>
    </location>
</feature>
<evidence type="ECO:0000313" key="2">
    <source>
        <dbReference type="EMBL" id="MBE9661455.1"/>
    </source>
</evidence>
<dbReference type="EMBL" id="JADFFL010000002">
    <property type="protein sequence ID" value="MBE9661455.1"/>
    <property type="molecule type" value="Genomic_DNA"/>
</dbReference>
<organism evidence="2 3">
    <name type="scientific">Mucilaginibacter myungsuensis</name>
    <dbReference type="NCBI Taxonomy" id="649104"/>
    <lineage>
        <taxon>Bacteria</taxon>
        <taxon>Pseudomonadati</taxon>
        <taxon>Bacteroidota</taxon>
        <taxon>Sphingobacteriia</taxon>
        <taxon>Sphingobacteriales</taxon>
        <taxon>Sphingobacteriaceae</taxon>
        <taxon>Mucilaginibacter</taxon>
    </lineage>
</organism>
<name>A0A929KZK7_9SPHI</name>
<reference evidence="2" key="1">
    <citation type="submission" date="2020-10" db="EMBL/GenBank/DDBJ databases">
        <title>Mucilaginibacter mali sp. nov., isolated from rhizosphere soil of apple orchard.</title>
        <authorList>
            <person name="Lee J.-S."/>
            <person name="Kim H.S."/>
            <person name="Kim J.-S."/>
        </authorList>
    </citation>
    <scope>NUCLEOTIDE SEQUENCE</scope>
    <source>
        <strain evidence="2">KCTC 22746</strain>
    </source>
</reference>
<dbReference type="RefSeq" id="WP_194110643.1">
    <property type="nucleotide sequence ID" value="NZ_JADFFL010000002.1"/>
</dbReference>
<evidence type="ECO:0000313" key="3">
    <source>
        <dbReference type="Proteomes" id="UP000622475"/>
    </source>
</evidence>
<keyword evidence="3" id="KW-1185">Reference proteome</keyword>
<proteinExistence type="predicted"/>
<protein>
    <recommendedName>
        <fullName evidence="4">Lumazine-binding protein</fullName>
    </recommendedName>
</protein>
<evidence type="ECO:0000256" key="1">
    <source>
        <dbReference type="SAM" id="SignalP"/>
    </source>
</evidence>
<sequence>MPIKQFLFMVILLICAASSMAQDENISVYETVMAYYGKKFNVIKFSSKRTLNQAYFQDPLRMELHVRDTLNDDWTAFLKSIDTSKVMTGPINTEFVKKHSNVTGGYVRDVLFSPVIYSENSRMAVCGVYTFRRGAGHGENIILLEKKKRKWIVRKVYFISIS</sequence>
<dbReference type="AlphaFoldDB" id="A0A929KZK7"/>
<dbReference type="Proteomes" id="UP000622475">
    <property type="component" value="Unassembled WGS sequence"/>
</dbReference>
<accession>A0A929KZK7</accession>
<gene>
    <name evidence="2" type="ORF">IRJ16_06130</name>
</gene>
<evidence type="ECO:0008006" key="4">
    <source>
        <dbReference type="Google" id="ProtNLM"/>
    </source>
</evidence>
<feature type="signal peptide" evidence="1">
    <location>
        <begin position="1"/>
        <end position="21"/>
    </location>
</feature>
<keyword evidence="1" id="KW-0732">Signal</keyword>
<comment type="caution">
    <text evidence="2">The sequence shown here is derived from an EMBL/GenBank/DDBJ whole genome shotgun (WGS) entry which is preliminary data.</text>
</comment>